<dbReference type="PANTHER" id="PTHR33204:SF18">
    <property type="entry name" value="TRANSCRIPTIONAL REGULATORY PROTEIN"/>
    <property type="match status" value="1"/>
</dbReference>
<accession>A0A2H0TZP6</accession>
<comment type="caution">
    <text evidence="5">The sequence shown here is derived from an EMBL/GenBank/DDBJ whole genome shotgun (WGS) entry which is preliminary data.</text>
</comment>
<proteinExistence type="predicted"/>
<dbReference type="Proteomes" id="UP000230852">
    <property type="component" value="Unassembled WGS sequence"/>
</dbReference>
<protein>
    <submittedName>
        <fullName evidence="5">Transcriptional regulator</fullName>
    </submittedName>
</protein>
<dbReference type="InterPro" id="IPR036388">
    <property type="entry name" value="WH-like_DNA-bd_sf"/>
</dbReference>
<gene>
    <name evidence="5" type="ORF">COU28_04410</name>
</gene>
<dbReference type="PANTHER" id="PTHR33204">
    <property type="entry name" value="TRANSCRIPTIONAL REGULATOR, MARR FAMILY"/>
    <property type="match status" value="1"/>
</dbReference>
<dbReference type="EMBL" id="PFBU01000084">
    <property type="protein sequence ID" value="PIR77923.1"/>
    <property type="molecule type" value="Genomic_DNA"/>
</dbReference>
<dbReference type="PROSITE" id="PS51118">
    <property type="entry name" value="HTH_HXLR"/>
    <property type="match status" value="1"/>
</dbReference>
<evidence type="ECO:0000313" key="5">
    <source>
        <dbReference type="EMBL" id="PIR77923.1"/>
    </source>
</evidence>
<sequence length="98" mass="11374">MKKTNQQCPISSTIDILSDFWTMHIIYTLQDGSKHFCDLEKDLNGISTRTLTLKLKKLQEEKMLEKTFDGSYELTDKGHGLKTVIDAMRKYGEKFLIK</sequence>
<keyword evidence="3" id="KW-0804">Transcription</keyword>
<evidence type="ECO:0000259" key="4">
    <source>
        <dbReference type="PROSITE" id="PS51118"/>
    </source>
</evidence>
<organism evidence="5 6">
    <name type="scientific">Candidatus Magasanikbacteria bacterium CG10_big_fil_rev_8_21_14_0_10_36_16</name>
    <dbReference type="NCBI Taxonomy" id="1974645"/>
    <lineage>
        <taxon>Bacteria</taxon>
        <taxon>Candidatus Magasanikiibacteriota</taxon>
    </lineage>
</organism>
<dbReference type="SUPFAM" id="SSF46785">
    <property type="entry name" value="Winged helix' DNA-binding domain"/>
    <property type="match status" value="1"/>
</dbReference>
<dbReference type="Pfam" id="PF01638">
    <property type="entry name" value="HxlR"/>
    <property type="match status" value="1"/>
</dbReference>
<reference evidence="6" key="1">
    <citation type="submission" date="2017-09" db="EMBL/GenBank/DDBJ databases">
        <title>Depth-based differentiation of microbial function through sediment-hosted aquifers and enrichment of novel symbionts in the deep terrestrial subsurface.</title>
        <authorList>
            <person name="Probst A.J."/>
            <person name="Ladd B."/>
            <person name="Jarett J.K."/>
            <person name="Geller-Mcgrath D.E."/>
            <person name="Sieber C.M.K."/>
            <person name="Emerson J.B."/>
            <person name="Anantharaman K."/>
            <person name="Thomas B.C."/>
            <person name="Malmstrom R."/>
            <person name="Stieglmeier M."/>
            <person name="Klingl A."/>
            <person name="Woyke T."/>
            <person name="Ryan C.M."/>
            <person name="Banfield J.F."/>
        </authorList>
    </citation>
    <scope>NUCLEOTIDE SEQUENCE [LARGE SCALE GENOMIC DNA]</scope>
</reference>
<dbReference type="GO" id="GO:0003677">
    <property type="term" value="F:DNA binding"/>
    <property type="evidence" value="ECO:0007669"/>
    <property type="project" value="UniProtKB-KW"/>
</dbReference>
<feature type="domain" description="HTH hxlR-type" evidence="4">
    <location>
        <begin position="8"/>
        <end position="98"/>
    </location>
</feature>
<dbReference type="AlphaFoldDB" id="A0A2H0TZP6"/>
<dbReference type="Gene3D" id="1.10.10.10">
    <property type="entry name" value="Winged helix-like DNA-binding domain superfamily/Winged helix DNA-binding domain"/>
    <property type="match status" value="1"/>
</dbReference>
<dbReference type="InterPro" id="IPR002577">
    <property type="entry name" value="HTH_HxlR"/>
</dbReference>
<evidence type="ECO:0000313" key="6">
    <source>
        <dbReference type="Proteomes" id="UP000230852"/>
    </source>
</evidence>
<keyword evidence="2" id="KW-0238">DNA-binding</keyword>
<name>A0A2H0TZP6_9BACT</name>
<evidence type="ECO:0000256" key="3">
    <source>
        <dbReference type="ARBA" id="ARBA00023163"/>
    </source>
</evidence>
<keyword evidence="1" id="KW-0805">Transcription regulation</keyword>
<dbReference type="InterPro" id="IPR036390">
    <property type="entry name" value="WH_DNA-bd_sf"/>
</dbReference>
<evidence type="ECO:0000256" key="2">
    <source>
        <dbReference type="ARBA" id="ARBA00023125"/>
    </source>
</evidence>
<evidence type="ECO:0000256" key="1">
    <source>
        <dbReference type="ARBA" id="ARBA00023015"/>
    </source>
</evidence>